<sequence length="66" mass="7347">MGIGSVRPSNTFALAPFALGISNKAYRQAQRGDDELHFLCRQCEERNWQEITDTDADEGAITSTDK</sequence>
<evidence type="ECO:0000313" key="1">
    <source>
        <dbReference type="EMBL" id="KAH3791596.1"/>
    </source>
</evidence>
<accession>A0A9D4F5A0</accession>
<evidence type="ECO:0000313" key="2">
    <source>
        <dbReference type="Proteomes" id="UP000828390"/>
    </source>
</evidence>
<organism evidence="1 2">
    <name type="scientific">Dreissena polymorpha</name>
    <name type="common">Zebra mussel</name>
    <name type="synonym">Mytilus polymorpha</name>
    <dbReference type="NCBI Taxonomy" id="45954"/>
    <lineage>
        <taxon>Eukaryota</taxon>
        <taxon>Metazoa</taxon>
        <taxon>Spiralia</taxon>
        <taxon>Lophotrochozoa</taxon>
        <taxon>Mollusca</taxon>
        <taxon>Bivalvia</taxon>
        <taxon>Autobranchia</taxon>
        <taxon>Heteroconchia</taxon>
        <taxon>Euheterodonta</taxon>
        <taxon>Imparidentia</taxon>
        <taxon>Neoheterodontei</taxon>
        <taxon>Myida</taxon>
        <taxon>Dreissenoidea</taxon>
        <taxon>Dreissenidae</taxon>
        <taxon>Dreissena</taxon>
    </lineage>
</organism>
<dbReference type="Proteomes" id="UP000828390">
    <property type="component" value="Unassembled WGS sequence"/>
</dbReference>
<dbReference type="AlphaFoldDB" id="A0A9D4F5A0"/>
<protein>
    <submittedName>
        <fullName evidence="1">Uncharacterized protein</fullName>
    </submittedName>
</protein>
<reference evidence="1" key="1">
    <citation type="journal article" date="2019" name="bioRxiv">
        <title>The Genome of the Zebra Mussel, Dreissena polymorpha: A Resource for Invasive Species Research.</title>
        <authorList>
            <person name="McCartney M.A."/>
            <person name="Auch B."/>
            <person name="Kono T."/>
            <person name="Mallez S."/>
            <person name="Zhang Y."/>
            <person name="Obille A."/>
            <person name="Becker A."/>
            <person name="Abrahante J.E."/>
            <person name="Garbe J."/>
            <person name="Badalamenti J.P."/>
            <person name="Herman A."/>
            <person name="Mangelson H."/>
            <person name="Liachko I."/>
            <person name="Sullivan S."/>
            <person name="Sone E.D."/>
            <person name="Koren S."/>
            <person name="Silverstein K.A.T."/>
            <person name="Beckman K.B."/>
            <person name="Gohl D.M."/>
        </authorList>
    </citation>
    <scope>NUCLEOTIDE SEQUENCE</scope>
    <source>
        <strain evidence="1">Duluth1</strain>
        <tissue evidence="1">Whole animal</tissue>
    </source>
</reference>
<reference evidence="1" key="2">
    <citation type="submission" date="2020-11" db="EMBL/GenBank/DDBJ databases">
        <authorList>
            <person name="McCartney M.A."/>
            <person name="Auch B."/>
            <person name="Kono T."/>
            <person name="Mallez S."/>
            <person name="Becker A."/>
            <person name="Gohl D.M."/>
            <person name="Silverstein K.A.T."/>
            <person name="Koren S."/>
            <person name="Bechman K.B."/>
            <person name="Herman A."/>
            <person name="Abrahante J.E."/>
            <person name="Garbe J."/>
        </authorList>
    </citation>
    <scope>NUCLEOTIDE SEQUENCE</scope>
    <source>
        <strain evidence="1">Duluth1</strain>
        <tissue evidence="1">Whole animal</tissue>
    </source>
</reference>
<keyword evidence="2" id="KW-1185">Reference proteome</keyword>
<gene>
    <name evidence="1" type="ORF">DPMN_145084</name>
</gene>
<comment type="caution">
    <text evidence="1">The sequence shown here is derived from an EMBL/GenBank/DDBJ whole genome shotgun (WGS) entry which is preliminary data.</text>
</comment>
<name>A0A9D4F5A0_DREPO</name>
<proteinExistence type="predicted"/>
<dbReference type="EMBL" id="JAIWYP010000007">
    <property type="protein sequence ID" value="KAH3791596.1"/>
    <property type="molecule type" value="Genomic_DNA"/>
</dbReference>